<evidence type="ECO:0000313" key="16">
    <source>
        <dbReference type="Proteomes" id="UP000244893"/>
    </source>
</evidence>
<evidence type="ECO:0000256" key="14">
    <source>
        <dbReference type="SAM" id="Phobius"/>
    </source>
</evidence>
<dbReference type="Proteomes" id="UP000244893">
    <property type="component" value="Unassembled WGS sequence"/>
</dbReference>
<evidence type="ECO:0000256" key="1">
    <source>
        <dbReference type="ARBA" id="ARBA00004141"/>
    </source>
</evidence>
<feature type="transmembrane region" description="Helical" evidence="14">
    <location>
        <begin position="65"/>
        <end position="87"/>
    </location>
</feature>
<feature type="region of interest" description="Disordered" evidence="13">
    <location>
        <begin position="1"/>
        <end position="41"/>
    </location>
</feature>
<feature type="compositionally biased region" description="Low complexity" evidence="13">
    <location>
        <begin position="25"/>
        <end position="34"/>
    </location>
</feature>
<feature type="transmembrane region" description="Helical" evidence="14">
    <location>
        <begin position="227"/>
        <end position="246"/>
    </location>
</feature>
<feature type="transmembrane region" description="Helical" evidence="14">
    <location>
        <begin position="99"/>
        <end position="119"/>
    </location>
</feature>
<evidence type="ECO:0000256" key="3">
    <source>
        <dbReference type="ARBA" id="ARBA00022516"/>
    </source>
</evidence>
<feature type="transmembrane region" description="Helical" evidence="14">
    <location>
        <begin position="196"/>
        <end position="215"/>
    </location>
</feature>
<keyword evidence="7" id="KW-0443">Lipid metabolism</keyword>
<dbReference type="InterPro" id="IPR043130">
    <property type="entry name" value="CDP-OH_PTrfase_TM_dom"/>
</dbReference>
<evidence type="ECO:0000256" key="8">
    <source>
        <dbReference type="ARBA" id="ARBA00023136"/>
    </source>
</evidence>
<keyword evidence="5 14" id="KW-0812">Transmembrane</keyword>
<comment type="caution">
    <text evidence="15">The sequence shown here is derived from an EMBL/GenBank/DDBJ whole genome shotgun (WGS) entry which is preliminary data.</text>
</comment>
<keyword evidence="10" id="KW-1208">Phospholipid metabolism</keyword>
<dbReference type="GO" id="GO:0016020">
    <property type="term" value="C:membrane"/>
    <property type="evidence" value="ECO:0007669"/>
    <property type="project" value="UniProtKB-SubCell"/>
</dbReference>
<keyword evidence="3" id="KW-0444">Lipid biosynthesis</keyword>
<keyword evidence="4 12" id="KW-0808">Transferase</keyword>
<reference evidence="15 16" key="1">
    <citation type="submission" date="2018-05" db="EMBL/GenBank/DDBJ databases">
        <title>Amnibacterium sp. M8JJ-5, whole genome shotgun sequence.</title>
        <authorList>
            <person name="Tuo L."/>
        </authorList>
    </citation>
    <scope>NUCLEOTIDE SEQUENCE [LARGE SCALE GENOMIC DNA]</scope>
    <source>
        <strain evidence="15 16">M8JJ-5</strain>
    </source>
</reference>
<keyword evidence="8 14" id="KW-0472">Membrane</keyword>
<dbReference type="Gene3D" id="1.20.120.1760">
    <property type="match status" value="1"/>
</dbReference>
<keyword evidence="9" id="KW-0594">Phospholipid biosynthesis</keyword>
<evidence type="ECO:0000256" key="13">
    <source>
        <dbReference type="SAM" id="MobiDB-lite"/>
    </source>
</evidence>
<comment type="subcellular location">
    <subcellularLocation>
        <location evidence="1">Membrane</location>
        <topology evidence="1">Multi-pass membrane protein</topology>
    </subcellularLocation>
</comment>
<dbReference type="InterPro" id="IPR004570">
    <property type="entry name" value="Phosphatidylglycerol_P_synth"/>
</dbReference>
<evidence type="ECO:0000313" key="15">
    <source>
        <dbReference type="EMBL" id="PVZ93523.1"/>
    </source>
</evidence>
<protein>
    <recommendedName>
        <fullName evidence="11">CDP-diacylglycerol--glycerol-3-phosphate 3-phosphatidyltransferase</fullName>
        <ecNumber evidence="11">2.7.8.5</ecNumber>
    </recommendedName>
</protein>
<evidence type="ECO:0000256" key="10">
    <source>
        <dbReference type="ARBA" id="ARBA00023264"/>
    </source>
</evidence>
<keyword evidence="16" id="KW-1185">Reference proteome</keyword>
<comment type="similarity">
    <text evidence="2 12">Belongs to the CDP-alcohol phosphatidyltransferase class-I family.</text>
</comment>
<keyword evidence="6 14" id="KW-1133">Transmembrane helix</keyword>
<evidence type="ECO:0000256" key="9">
    <source>
        <dbReference type="ARBA" id="ARBA00023209"/>
    </source>
</evidence>
<evidence type="ECO:0000256" key="6">
    <source>
        <dbReference type="ARBA" id="ARBA00022989"/>
    </source>
</evidence>
<dbReference type="OrthoDB" id="9796672at2"/>
<dbReference type="UniPathway" id="UPA00085"/>
<dbReference type="GO" id="GO:0008444">
    <property type="term" value="F:CDP-diacylglycerol-glycerol-3-phosphate 3-phosphatidyltransferase activity"/>
    <property type="evidence" value="ECO:0007669"/>
    <property type="project" value="UniProtKB-UniRule"/>
</dbReference>
<evidence type="ECO:0000256" key="5">
    <source>
        <dbReference type="ARBA" id="ARBA00022692"/>
    </source>
</evidence>
<evidence type="ECO:0000256" key="2">
    <source>
        <dbReference type="ARBA" id="ARBA00010441"/>
    </source>
</evidence>
<dbReference type="GO" id="GO:0046474">
    <property type="term" value="P:glycerophospholipid biosynthetic process"/>
    <property type="evidence" value="ECO:0007669"/>
    <property type="project" value="TreeGrafter"/>
</dbReference>
<name>A0A2V1HLM7_9MICO</name>
<dbReference type="Pfam" id="PF01066">
    <property type="entry name" value="CDP-OH_P_transf"/>
    <property type="match status" value="1"/>
</dbReference>
<dbReference type="PROSITE" id="PS00379">
    <property type="entry name" value="CDP_ALCOHOL_P_TRANSF"/>
    <property type="match status" value="1"/>
</dbReference>
<accession>A0A2V1HLM7</accession>
<dbReference type="InterPro" id="IPR048254">
    <property type="entry name" value="CDP_ALCOHOL_P_TRANSF_CS"/>
</dbReference>
<dbReference type="EC" id="2.7.8.5" evidence="11"/>
<gene>
    <name evidence="15" type="primary">pgsA</name>
    <name evidence="15" type="ORF">DDQ50_14475</name>
</gene>
<organism evidence="15 16">
    <name type="scientific">Amnibacterium flavum</name>
    <dbReference type="NCBI Taxonomy" id="2173173"/>
    <lineage>
        <taxon>Bacteria</taxon>
        <taxon>Bacillati</taxon>
        <taxon>Actinomycetota</taxon>
        <taxon>Actinomycetes</taxon>
        <taxon>Micrococcales</taxon>
        <taxon>Microbacteriaceae</taxon>
        <taxon>Amnibacterium</taxon>
    </lineage>
</organism>
<proteinExistence type="inferred from homology"/>
<sequence>MPGGSPAGSDRVTRDDGVEPGQGGAPRRAGGRARAGYERGQAKVVERARGRVVQAGDGKASDGNIANIITVARILMAPAFIWLLLVANQGGDQSITLRWVATALFVIGIATDGVDGMLARSRNLVTNVGILLDPIADKVLTGGALVGLSILGELPWWVTVVILVRELGITAFRFAVLRDRVIPASRGGKLKTVFQAVAISTALAPLAELAIALGWADATPWFDGLNIGLMSIALVLTVVTGLDYLWQAHRLSRRSRRG</sequence>
<dbReference type="PANTHER" id="PTHR14269">
    <property type="entry name" value="CDP-DIACYLGLYCEROL--GLYCEROL-3-PHOSPHATE 3-PHOSPHATIDYLTRANSFERASE-RELATED"/>
    <property type="match status" value="1"/>
</dbReference>
<dbReference type="NCBIfam" id="TIGR00560">
    <property type="entry name" value="pgsA"/>
    <property type="match status" value="1"/>
</dbReference>
<dbReference type="InterPro" id="IPR050324">
    <property type="entry name" value="CDP-alcohol_PTase-I"/>
</dbReference>
<dbReference type="EMBL" id="QEOP01000003">
    <property type="protein sequence ID" value="PVZ93523.1"/>
    <property type="molecule type" value="Genomic_DNA"/>
</dbReference>
<evidence type="ECO:0000256" key="7">
    <source>
        <dbReference type="ARBA" id="ARBA00023098"/>
    </source>
</evidence>
<evidence type="ECO:0000256" key="4">
    <source>
        <dbReference type="ARBA" id="ARBA00022679"/>
    </source>
</evidence>
<evidence type="ECO:0000256" key="11">
    <source>
        <dbReference type="NCBIfam" id="TIGR00560"/>
    </source>
</evidence>
<dbReference type="PANTHER" id="PTHR14269:SF52">
    <property type="entry name" value="PHOSPHATIDYLGLYCEROPHOSPHATE SYNTHASE-RELATED"/>
    <property type="match status" value="1"/>
</dbReference>
<evidence type="ECO:0000256" key="12">
    <source>
        <dbReference type="RuleBase" id="RU003750"/>
    </source>
</evidence>
<dbReference type="InterPro" id="IPR000462">
    <property type="entry name" value="CDP-OH_P_trans"/>
</dbReference>
<feature type="transmembrane region" description="Helical" evidence="14">
    <location>
        <begin position="154"/>
        <end position="176"/>
    </location>
</feature>
<dbReference type="AlphaFoldDB" id="A0A2V1HLM7"/>